<protein>
    <submittedName>
        <fullName evidence="2">Uncharacterized protein</fullName>
    </submittedName>
</protein>
<keyword evidence="1" id="KW-1185">Reference proteome</keyword>
<evidence type="ECO:0000313" key="1">
    <source>
        <dbReference type="Proteomes" id="UP000050792"/>
    </source>
</evidence>
<evidence type="ECO:0000313" key="2">
    <source>
        <dbReference type="WBParaSite" id="SRDH1_94290.1"/>
    </source>
</evidence>
<dbReference type="WBParaSite" id="SRDH1_94290.1">
    <property type="protein sequence ID" value="SRDH1_94290.1"/>
    <property type="gene ID" value="SRDH1_94290"/>
</dbReference>
<sequence length="116" mass="12890">MGKQKLVTSIMMACCLKSSVPSPLNLLTNYTCVYFQLKSQPVLYLTDYTDCSPSHPMTTTLSLSEPISTSHVSIMITMEAQLLSHHSTEYVCDIETVYCKLKRKTSIKGFTSPSAL</sequence>
<organism evidence="1 2">
    <name type="scientific">Schistosoma rodhaini</name>
    <dbReference type="NCBI Taxonomy" id="6188"/>
    <lineage>
        <taxon>Eukaryota</taxon>
        <taxon>Metazoa</taxon>
        <taxon>Spiralia</taxon>
        <taxon>Lophotrochozoa</taxon>
        <taxon>Platyhelminthes</taxon>
        <taxon>Trematoda</taxon>
        <taxon>Digenea</taxon>
        <taxon>Strigeidida</taxon>
        <taxon>Schistosomatoidea</taxon>
        <taxon>Schistosomatidae</taxon>
        <taxon>Schistosoma</taxon>
    </lineage>
</organism>
<proteinExistence type="predicted"/>
<reference evidence="1" key="1">
    <citation type="submission" date="2022-06" db="EMBL/GenBank/DDBJ databases">
        <authorList>
            <person name="Berger JAMES D."/>
            <person name="Berger JAMES D."/>
        </authorList>
    </citation>
    <scope>NUCLEOTIDE SEQUENCE [LARGE SCALE GENOMIC DNA]</scope>
</reference>
<name>A0AA85GEI2_9TREM</name>
<accession>A0AA85GEI2</accession>
<dbReference type="Proteomes" id="UP000050792">
    <property type="component" value="Unassembled WGS sequence"/>
</dbReference>
<dbReference type="AlphaFoldDB" id="A0AA85GEI2"/>
<reference evidence="2" key="2">
    <citation type="submission" date="2023-11" db="UniProtKB">
        <authorList>
            <consortium name="WormBaseParasite"/>
        </authorList>
    </citation>
    <scope>IDENTIFICATION</scope>
</reference>